<gene>
    <name evidence="3" type="ORF">BC739_001042</name>
</gene>
<keyword evidence="1" id="KW-0560">Oxidoreductase</keyword>
<name>A0ABR6BAE4_9PSEU</name>
<dbReference type="SUPFAM" id="SSF51430">
    <property type="entry name" value="NAD(P)-linked oxidoreductase"/>
    <property type="match status" value="1"/>
</dbReference>
<protein>
    <submittedName>
        <fullName evidence="3">Aryl-alcohol dehydrogenase-like predicted oxidoreductase</fullName>
    </submittedName>
</protein>
<evidence type="ECO:0000256" key="1">
    <source>
        <dbReference type="ARBA" id="ARBA00023002"/>
    </source>
</evidence>
<sequence>MTVPTRMLGGLASSAVGLGCLPLTGGYGQVAAEEAVAAIRTALDLGVRLVDTADFYGGGEVERIVGTAIRGRRAEATVATRGGAVTRGSARPTEYDGRPEFLRQACAASLRRLGTDYIDLYLLARPDPAVPIEDSVGGLGELVDAGMVRHIGLSEVSEDALRRAATVRPLAVVESEYSLWFRDVERRILPTLRELGVGLLAHSPLGRGFLTGGLTLGPTDYRRRQPRFSPENLAAEASPLAELTELADAHGVRPAQLALAWLLTRDEAVVPIPGTRDRGHLAENAVAARLDLPASTVARLTALWHTAQSEQDGNQGGHHPS</sequence>
<evidence type="ECO:0000313" key="3">
    <source>
        <dbReference type="EMBL" id="MBA8923845.1"/>
    </source>
</evidence>
<dbReference type="Gene3D" id="3.20.20.100">
    <property type="entry name" value="NADP-dependent oxidoreductase domain"/>
    <property type="match status" value="1"/>
</dbReference>
<dbReference type="EMBL" id="JACJID010000001">
    <property type="protein sequence ID" value="MBA8923845.1"/>
    <property type="molecule type" value="Genomic_DNA"/>
</dbReference>
<dbReference type="InterPro" id="IPR023210">
    <property type="entry name" value="NADP_OxRdtase_dom"/>
</dbReference>
<evidence type="ECO:0000313" key="4">
    <source>
        <dbReference type="Proteomes" id="UP000517916"/>
    </source>
</evidence>
<dbReference type="Pfam" id="PF00248">
    <property type="entry name" value="Aldo_ket_red"/>
    <property type="match status" value="1"/>
</dbReference>
<evidence type="ECO:0000259" key="2">
    <source>
        <dbReference type="Pfam" id="PF00248"/>
    </source>
</evidence>
<accession>A0ABR6BAE4</accession>
<dbReference type="InterPro" id="IPR020471">
    <property type="entry name" value="AKR"/>
</dbReference>
<dbReference type="RefSeq" id="WP_318295941.1">
    <property type="nucleotide sequence ID" value="NZ_BAAABQ010000065.1"/>
</dbReference>
<proteinExistence type="predicted"/>
<comment type="caution">
    <text evidence="3">The sequence shown here is derived from an EMBL/GenBank/DDBJ whole genome shotgun (WGS) entry which is preliminary data.</text>
</comment>
<dbReference type="PANTHER" id="PTHR43625:SF40">
    <property type="entry name" value="ALDO-KETO REDUCTASE YAKC [NADP(+)]"/>
    <property type="match status" value="1"/>
</dbReference>
<dbReference type="PANTHER" id="PTHR43625">
    <property type="entry name" value="AFLATOXIN B1 ALDEHYDE REDUCTASE"/>
    <property type="match status" value="1"/>
</dbReference>
<organism evidence="3 4">
    <name type="scientific">Kutzneria viridogrisea</name>
    <dbReference type="NCBI Taxonomy" id="47990"/>
    <lineage>
        <taxon>Bacteria</taxon>
        <taxon>Bacillati</taxon>
        <taxon>Actinomycetota</taxon>
        <taxon>Actinomycetes</taxon>
        <taxon>Pseudonocardiales</taxon>
        <taxon>Pseudonocardiaceae</taxon>
        <taxon>Kutzneria</taxon>
    </lineage>
</organism>
<feature type="domain" description="NADP-dependent oxidoreductase" evidence="2">
    <location>
        <begin position="16"/>
        <end position="304"/>
    </location>
</feature>
<dbReference type="PROSITE" id="PS51257">
    <property type="entry name" value="PROKAR_LIPOPROTEIN"/>
    <property type="match status" value="1"/>
</dbReference>
<dbReference type="PRINTS" id="PR00069">
    <property type="entry name" value="ALDKETRDTASE"/>
</dbReference>
<dbReference type="InterPro" id="IPR050791">
    <property type="entry name" value="Aldo-Keto_reductase"/>
</dbReference>
<dbReference type="InterPro" id="IPR036812">
    <property type="entry name" value="NAD(P)_OxRdtase_dom_sf"/>
</dbReference>
<reference evidence="3 4" key="1">
    <citation type="submission" date="2020-08" db="EMBL/GenBank/DDBJ databases">
        <title>Genomic Encyclopedia of Archaeal and Bacterial Type Strains, Phase II (KMG-II): from individual species to whole genera.</title>
        <authorList>
            <person name="Goeker M."/>
        </authorList>
    </citation>
    <scope>NUCLEOTIDE SEQUENCE [LARGE SCALE GENOMIC DNA]</scope>
    <source>
        <strain evidence="3 4">DSM 43850</strain>
    </source>
</reference>
<dbReference type="Proteomes" id="UP000517916">
    <property type="component" value="Unassembled WGS sequence"/>
</dbReference>
<keyword evidence="4" id="KW-1185">Reference proteome</keyword>